<proteinExistence type="predicted"/>
<evidence type="ECO:0000313" key="1">
    <source>
        <dbReference type="EMBL" id="MCW7754178.1"/>
    </source>
</evidence>
<dbReference type="Proteomes" id="UP001209681">
    <property type="component" value="Unassembled WGS sequence"/>
</dbReference>
<accession>A0ABT3N9P4</accession>
<sequence length="62" mass="6923">MNRCWNSGFPTTRPKEVKDAIRAGSRKGTMASKWWGKRWIAVLENIGGSTRMARAPCMEPAA</sequence>
<comment type="caution">
    <text evidence="1">The sequence shown here is derived from an EMBL/GenBank/DDBJ whole genome shotgun (WGS) entry which is preliminary data.</text>
</comment>
<dbReference type="RefSeq" id="WP_265425097.1">
    <property type="nucleotide sequence ID" value="NZ_JAPFPW010000009.1"/>
</dbReference>
<dbReference type="EMBL" id="JAPFPW010000009">
    <property type="protein sequence ID" value="MCW7754178.1"/>
    <property type="molecule type" value="Genomic_DNA"/>
</dbReference>
<evidence type="ECO:0000313" key="2">
    <source>
        <dbReference type="Proteomes" id="UP001209681"/>
    </source>
</evidence>
<gene>
    <name evidence="1" type="ORF">OOT00_09270</name>
</gene>
<organism evidence="1 2">
    <name type="scientific">Desulfobotulus pelophilus</name>
    <dbReference type="NCBI Taxonomy" id="2823377"/>
    <lineage>
        <taxon>Bacteria</taxon>
        <taxon>Pseudomonadati</taxon>
        <taxon>Thermodesulfobacteriota</taxon>
        <taxon>Desulfobacteria</taxon>
        <taxon>Desulfobacterales</taxon>
        <taxon>Desulfobacteraceae</taxon>
        <taxon>Desulfobotulus</taxon>
    </lineage>
</organism>
<name>A0ABT3N9P4_9BACT</name>
<protein>
    <submittedName>
        <fullName evidence="1">Uncharacterized protein</fullName>
    </submittedName>
</protein>
<keyword evidence="2" id="KW-1185">Reference proteome</keyword>
<reference evidence="1 2" key="1">
    <citation type="submission" date="2022-11" db="EMBL/GenBank/DDBJ databases">
        <title>Desulfobotulus tamanensis H1 sp. nov. - anaerobic, alkaliphilic, sulphate reducing bacterium isolated from terrestrial mud volcano.</title>
        <authorList>
            <person name="Frolova A."/>
            <person name="Merkel A.Y."/>
            <person name="Slobodkin A.I."/>
        </authorList>
    </citation>
    <scope>NUCLEOTIDE SEQUENCE [LARGE SCALE GENOMIC DNA]</scope>
    <source>
        <strain evidence="1 2">H1</strain>
    </source>
</reference>